<evidence type="ECO:0000313" key="2">
    <source>
        <dbReference type="EMBL" id="AZI21158.1"/>
    </source>
</evidence>
<feature type="transmembrane region" description="Helical" evidence="1">
    <location>
        <begin position="6"/>
        <end position="25"/>
    </location>
</feature>
<proteinExistence type="predicted"/>
<protein>
    <submittedName>
        <fullName evidence="2">Uncharacterized protein</fullName>
    </submittedName>
</protein>
<organism evidence="2 3">
    <name type="scientific">Chryseobacterium taklimakanense</name>
    <dbReference type="NCBI Taxonomy" id="536441"/>
    <lineage>
        <taxon>Bacteria</taxon>
        <taxon>Pseudomonadati</taxon>
        <taxon>Bacteroidota</taxon>
        <taxon>Flavobacteriia</taxon>
        <taxon>Flavobacteriales</taxon>
        <taxon>Weeksellaceae</taxon>
        <taxon>Chryseobacterium group</taxon>
        <taxon>Chryseobacterium</taxon>
    </lineage>
</organism>
<feature type="transmembrane region" description="Helical" evidence="1">
    <location>
        <begin position="32"/>
        <end position="51"/>
    </location>
</feature>
<feature type="transmembrane region" description="Helical" evidence="1">
    <location>
        <begin position="71"/>
        <end position="91"/>
    </location>
</feature>
<keyword evidence="1" id="KW-0812">Transmembrane</keyword>
<evidence type="ECO:0000256" key="1">
    <source>
        <dbReference type="SAM" id="Phobius"/>
    </source>
</evidence>
<name>A0A3G8WLN2_9FLAO</name>
<keyword evidence="1" id="KW-1133">Transmembrane helix</keyword>
<sequence length="96" mass="10928">MKIKMMPDLILHIAIASLPFILIFFRRKISTTNLVFFLIVLVLGATAAYFSQKLYEAKQTALGNNIDIGSLLIVGWSILLYMIISPIFIFYKSKNQ</sequence>
<accession>A0A3G8WLN2</accession>
<dbReference type="EMBL" id="CP034171">
    <property type="protein sequence ID" value="AZI21158.1"/>
    <property type="molecule type" value="Genomic_DNA"/>
</dbReference>
<dbReference type="AlphaFoldDB" id="A0A3G8WLN2"/>
<evidence type="ECO:0000313" key="3">
    <source>
        <dbReference type="Proteomes" id="UP000282297"/>
    </source>
</evidence>
<dbReference type="Proteomes" id="UP000282297">
    <property type="component" value="Chromosome"/>
</dbReference>
<reference evidence="3" key="1">
    <citation type="submission" date="2018-11" db="EMBL/GenBank/DDBJ databases">
        <title>Proposal to divide the Flavobacteriaceae and reorganize its genera based on Amino Acid Identity values calculated from whole genome sequences.</title>
        <authorList>
            <person name="Nicholson A.C."/>
            <person name="Gulvik C.A."/>
            <person name="Whitney A.M."/>
            <person name="Humrighouse B.W."/>
            <person name="Bell M."/>
            <person name="Holmes B."/>
            <person name="Steigerwalt A.B."/>
            <person name="Villarma A."/>
            <person name="Sheth M."/>
            <person name="Batra D."/>
            <person name="Pryor J."/>
            <person name="Bernardet J.-F."/>
            <person name="Hugo C."/>
            <person name="Kampfer P."/>
            <person name="Newman J.D."/>
            <person name="McQuiston J.R."/>
        </authorList>
    </citation>
    <scope>NUCLEOTIDE SEQUENCE [LARGE SCALE GENOMIC DNA]</scope>
    <source>
        <strain evidence="3">H4753</strain>
    </source>
</reference>
<keyword evidence="1" id="KW-0472">Membrane</keyword>
<gene>
    <name evidence="2" type="ORF">EIH08_11025</name>
</gene>
<dbReference type="RefSeq" id="WP_124785289.1">
    <property type="nucleotide sequence ID" value="NZ_CP034171.1"/>
</dbReference>